<sequence length="100" mass="11049">MPEGVATPWETCAGAGSWQDPWREEPRLEQVCWQDLWPHGGPTLEQSTPEGLHSVEGTHVRAVHEELQTVGLMLEKLVDDCLLWEGPCAGVGEECEESSP</sequence>
<evidence type="ECO:0000313" key="2">
    <source>
        <dbReference type="EMBL" id="GAB0184410.1"/>
    </source>
</evidence>
<evidence type="ECO:0000313" key="3">
    <source>
        <dbReference type="Proteomes" id="UP001623348"/>
    </source>
</evidence>
<keyword evidence="3" id="KW-1185">Reference proteome</keyword>
<organism evidence="2 3">
    <name type="scientific">Grus japonensis</name>
    <name type="common">Japanese crane</name>
    <name type="synonym">Red-crowned crane</name>
    <dbReference type="NCBI Taxonomy" id="30415"/>
    <lineage>
        <taxon>Eukaryota</taxon>
        <taxon>Metazoa</taxon>
        <taxon>Chordata</taxon>
        <taxon>Craniata</taxon>
        <taxon>Vertebrata</taxon>
        <taxon>Euteleostomi</taxon>
        <taxon>Archelosauria</taxon>
        <taxon>Archosauria</taxon>
        <taxon>Dinosauria</taxon>
        <taxon>Saurischia</taxon>
        <taxon>Theropoda</taxon>
        <taxon>Coelurosauria</taxon>
        <taxon>Aves</taxon>
        <taxon>Neognathae</taxon>
        <taxon>Neoaves</taxon>
        <taxon>Gruiformes</taxon>
        <taxon>Gruidae</taxon>
        <taxon>Grus</taxon>
    </lineage>
</organism>
<evidence type="ECO:0000256" key="1">
    <source>
        <dbReference type="SAM" id="MobiDB-lite"/>
    </source>
</evidence>
<dbReference type="Proteomes" id="UP001623348">
    <property type="component" value="Unassembled WGS sequence"/>
</dbReference>
<reference evidence="2 3" key="1">
    <citation type="submission" date="2024-06" db="EMBL/GenBank/DDBJ databases">
        <title>The draft genome of Grus japonensis, version 3.</title>
        <authorList>
            <person name="Nabeshima K."/>
            <person name="Suzuki S."/>
            <person name="Onuma M."/>
        </authorList>
    </citation>
    <scope>NUCLEOTIDE SEQUENCE [LARGE SCALE GENOMIC DNA]</scope>
    <source>
        <strain evidence="2 3">451A</strain>
    </source>
</reference>
<gene>
    <name evidence="2" type="ORF">GRJ2_000906300</name>
</gene>
<proteinExistence type="predicted"/>
<accession>A0ABC9WGY3</accession>
<protein>
    <submittedName>
        <fullName evidence="2">Zinc finger and BTB domain-containing protein 5</fullName>
    </submittedName>
</protein>
<name>A0ABC9WGY3_GRUJA</name>
<dbReference type="EMBL" id="BAAFJT010000002">
    <property type="protein sequence ID" value="GAB0184410.1"/>
    <property type="molecule type" value="Genomic_DNA"/>
</dbReference>
<feature type="region of interest" description="Disordered" evidence="1">
    <location>
        <begin position="1"/>
        <end position="20"/>
    </location>
</feature>
<dbReference type="AlphaFoldDB" id="A0ABC9WGY3"/>
<comment type="caution">
    <text evidence="2">The sequence shown here is derived from an EMBL/GenBank/DDBJ whole genome shotgun (WGS) entry which is preliminary data.</text>
</comment>